<keyword evidence="1" id="KW-1003">Cell membrane</keyword>
<sequence length="230" mass="25164">MIRFKPLPLMSLLSIIAFAVLISFGRWQWEKYEQKSAAAEEPVAEMTIASYQPVEGGIQFVFGVRPDTHEQGWRVFAPVQEGDSIVFVDSDFVVGRDSPNPAEIRVPAAMRFGAPVSGASVRPEDPGPFAAPPRPLERRWYAVDLPAMGRNAGLENVADYYIAAAYVGTDGRAAANPFALASGADALPPARHLGYALTWYGLAIVLLAIYFAYHVSVGRLTLQRARPRED</sequence>
<comment type="similarity">
    <text evidence="1">Belongs to the SURF1 family.</text>
</comment>
<keyword evidence="1" id="KW-1133">Transmembrane helix</keyword>
<protein>
    <recommendedName>
        <fullName evidence="1">SURF1-like protein</fullName>
    </recommendedName>
</protein>
<evidence type="ECO:0000256" key="1">
    <source>
        <dbReference type="RuleBase" id="RU363076"/>
    </source>
</evidence>
<evidence type="ECO:0000313" key="2">
    <source>
        <dbReference type="EMBL" id="ANP47384.1"/>
    </source>
</evidence>
<dbReference type="GO" id="GO:0005886">
    <property type="term" value="C:plasma membrane"/>
    <property type="evidence" value="ECO:0007669"/>
    <property type="project" value="UniProtKB-SubCell"/>
</dbReference>
<dbReference type="AlphaFoldDB" id="A0A1B1ALF9"/>
<dbReference type="CDD" id="cd06662">
    <property type="entry name" value="SURF1"/>
    <property type="match status" value="1"/>
</dbReference>
<keyword evidence="3" id="KW-1185">Reference proteome</keyword>
<dbReference type="EMBL" id="CP013244">
    <property type="protein sequence ID" value="ANP47384.1"/>
    <property type="molecule type" value="Genomic_DNA"/>
</dbReference>
<evidence type="ECO:0000313" key="3">
    <source>
        <dbReference type="Proteomes" id="UP000092498"/>
    </source>
</evidence>
<reference evidence="2 3" key="1">
    <citation type="submission" date="2015-11" db="EMBL/GenBank/DDBJ databases">
        <title>Whole-Genome Sequence of Candidatus Oderbacter manganicum from the National Park Lower Oder Valley, Germany.</title>
        <authorList>
            <person name="Braun B."/>
            <person name="Liere K."/>
            <person name="Szewzyk U."/>
        </authorList>
    </citation>
    <scope>NUCLEOTIDE SEQUENCE [LARGE SCALE GENOMIC DNA]</scope>
    <source>
        <strain evidence="2 3">OTSz_A_272</strain>
    </source>
</reference>
<dbReference type="Pfam" id="PF02104">
    <property type="entry name" value="SURF1"/>
    <property type="match status" value="1"/>
</dbReference>
<feature type="transmembrane region" description="Helical" evidence="1">
    <location>
        <begin position="6"/>
        <end position="25"/>
    </location>
</feature>
<dbReference type="Proteomes" id="UP000092498">
    <property type="component" value="Chromosome"/>
</dbReference>
<dbReference type="PROSITE" id="PS50895">
    <property type="entry name" value="SURF1"/>
    <property type="match status" value="1"/>
</dbReference>
<dbReference type="STRING" id="1759059.ATE48_16425"/>
<dbReference type="RefSeq" id="WP_066773411.1">
    <property type="nucleotide sequence ID" value="NZ_CP013244.1"/>
</dbReference>
<comment type="subcellular location">
    <subcellularLocation>
        <location evidence="1">Cell membrane</location>
        <topology evidence="1">Multi-pass membrane protein</topology>
    </subcellularLocation>
</comment>
<dbReference type="InParanoid" id="A0A1B1ALF9"/>
<keyword evidence="1" id="KW-0812">Transmembrane</keyword>
<dbReference type="KEGG" id="cbot:ATE48_16425"/>
<dbReference type="InterPro" id="IPR002994">
    <property type="entry name" value="Surf1/Shy1"/>
</dbReference>
<gene>
    <name evidence="2" type="ORF">ATE48_16425</name>
</gene>
<keyword evidence="1" id="KW-0472">Membrane</keyword>
<accession>A0A1B1ALF9</accession>
<feature type="transmembrane region" description="Helical" evidence="1">
    <location>
        <begin position="193"/>
        <end position="213"/>
    </location>
</feature>
<name>A0A1B1ALF9_9PROT</name>
<proteinExistence type="inferred from homology"/>
<organism evidence="2 3">
    <name type="scientific">Candidatus Viadribacter manganicus</name>
    <dbReference type="NCBI Taxonomy" id="1759059"/>
    <lineage>
        <taxon>Bacteria</taxon>
        <taxon>Pseudomonadati</taxon>
        <taxon>Pseudomonadota</taxon>
        <taxon>Alphaproteobacteria</taxon>
        <taxon>Hyphomonadales</taxon>
        <taxon>Hyphomonadaceae</taxon>
        <taxon>Candidatus Viadribacter</taxon>
    </lineage>
</organism>
<dbReference type="OrthoDB" id="6079986at2"/>